<comment type="caution">
    <text evidence="2">The sequence shown here is derived from an EMBL/GenBank/DDBJ whole genome shotgun (WGS) entry which is preliminary data.</text>
</comment>
<feature type="compositionally biased region" description="Basic and acidic residues" evidence="1">
    <location>
        <begin position="28"/>
        <end position="48"/>
    </location>
</feature>
<feature type="region of interest" description="Disordered" evidence="1">
    <location>
        <begin position="27"/>
        <end position="48"/>
    </location>
</feature>
<gene>
    <name evidence="2" type="ORF">HUJ06_007181</name>
</gene>
<accession>A0A822YVK1</accession>
<reference evidence="2 3" key="1">
    <citation type="journal article" date="2020" name="Mol. Biol. Evol.">
        <title>Distinct Expression and Methylation Patterns for Genes with Different Fates following a Single Whole-Genome Duplication in Flowering Plants.</title>
        <authorList>
            <person name="Shi T."/>
            <person name="Rahmani R.S."/>
            <person name="Gugger P.F."/>
            <person name="Wang M."/>
            <person name="Li H."/>
            <person name="Zhang Y."/>
            <person name="Li Z."/>
            <person name="Wang Q."/>
            <person name="Van de Peer Y."/>
            <person name="Marchal K."/>
            <person name="Chen J."/>
        </authorList>
    </citation>
    <scope>NUCLEOTIDE SEQUENCE [LARGE SCALE GENOMIC DNA]</scope>
    <source>
        <tissue evidence="2">Leaf</tissue>
    </source>
</reference>
<protein>
    <submittedName>
        <fullName evidence="2">Uncharacterized protein</fullName>
    </submittedName>
</protein>
<dbReference type="AlphaFoldDB" id="A0A822YVK1"/>
<evidence type="ECO:0000313" key="3">
    <source>
        <dbReference type="Proteomes" id="UP000607653"/>
    </source>
</evidence>
<sequence length="148" mass="16485">MVSNTKEEKAFKNWGKGSLLPPWCKGRLKLEKGGTSERDGEGKEANSRSFREVAGLQPWPQHGECKVVKEDSVVYLVTKEDANKERKLYLARCIVGKSKGDPTISATMLSPILKRKLDLLVSGSKKTDIRNAPYLVTVGEEANRILRV</sequence>
<keyword evidence="3" id="KW-1185">Reference proteome</keyword>
<proteinExistence type="predicted"/>
<evidence type="ECO:0000313" key="2">
    <source>
        <dbReference type="EMBL" id="DAD36540.1"/>
    </source>
</evidence>
<dbReference type="EMBL" id="DUZY01000004">
    <property type="protein sequence ID" value="DAD36540.1"/>
    <property type="molecule type" value="Genomic_DNA"/>
</dbReference>
<organism evidence="2 3">
    <name type="scientific">Nelumbo nucifera</name>
    <name type="common">Sacred lotus</name>
    <dbReference type="NCBI Taxonomy" id="4432"/>
    <lineage>
        <taxon>Eukaryota</taxon>
        <taxon>Viridiplantae</taxon>
        <taxon>Streptophyta</taxon>
        <taxon>Embryophyta</taxon>
        <taxon>Tracheophyta</taxon>
        <taxon>Spermatophyta</taxon>
        <taxon>Magnoliopsida</taxon>
        <taxon>Proteales</taxon>
        <taxon>Nelumbonaceae</taxon>
        <taxon>Nelumbo</taxon>
    </lineage>
</organism>
<dbReference type="Proteomes" id="UP000607653">
    <property type="component" value="Unassembled WGS sequence"/>
</dbReference>
<evidence type="ECO:0000256" key="1">
    <source>
        <dbReference type="SAM" id="MobiDB-lite"/>
    </source>
</evidence>
<name>A0A822YVK1_NELNU</name>